<dbReference type="AlphaFoldDB" id="Q0RM27"/>
<name>Q0RM27_FRAAA</name>
<gene>
    <name evidence="2" type="ordered locus">FRAAL2781</name>
</gene>
<organism evidence="2 3">
    <name type="scientific">Frankia alni (strain DSM 45986 / CECT 9034 / ACN14a)</name>
    <dbReference type="NCBI Taxonomy" id="326424"/>
    <lineage>
        <taxon>Bacteria</taxon>
        <taxon>Bacillati</taxon>
        <taxon>Actinomycetota</taxon>
        <taxon>Actinomycetes</taxon>
        <taxon>Frankiales</taxon>
        <taxon>Frankiaceae</taxon>
        <taxon>Frankia</taxon>
    </lineage>
</organism>
<keyword evidence="3" id="KW-1185">Reference proteome</keyword>
<sequence length="73" mass="7689">MPLNWKPNQAGNVALVRTTDQRVVAIVNPGPDVSGPRYTRHGADCREAESPGGSAQRAAKPVSSDTLFEEGGT</sequence>
<feature type="region of interest" description="Disordered" evidence="1">
    <location>
        <begin position="27"/>
        <end position="73"/>
    </location>
</feature>
<dbReference type="KEGG" id="fal:FRAAL2781"/>
<proteinExistence type="predicted"/>
<dbReference type="Proteomes" id="UP000000657">
    <property type="component" value="Chromosome"/>
</dbReference>
<evidence type="ECO:0000313" key="3">
    <source>
        <dbReference type="Proteomes" id="UP000000657"/>
    </source>
</evidence>
<reference evidence="2 3" key="1">
    <citation type="journal article" date="2007" name="Genome Res.">
        <title>Genome characteristics of facultatively symbiotic Frankia sp. strains reflect host range and host plant biogeography.</title>
        <authorList>
            <person name="Normand P."/>
            <person name="Lapierre P."/>
            <person name="Tisa L.S."/>
            <person name="Gogarten J.P."/>
            <person name="Alloisio N."/>
            <person name="Bagnarol E."/>
            <person name="Bassi C.A."/>
            <person name="Berry A.M."/>
            <person name="Bickhart D.M."/>
            <person name="Choisne N."/>
            <person name="Couloux A."/>
            <person name="Cournoyer B."/>
            <person name="Cruveiller S."/>
            <person name="Daubin V."/>
            <person name="Demange N."/>
            <person name="Francino M.P."/>
            <person name="Goltsman E."/>
            <person name="Huang Y."/>
            <person name="Kopp O.R."/>
            <person name="Labarre L."/>
            <person name="Lapidus A."/>
            <person name="Lavire C."/>
            <person name="Marechal J."/>
            <person name="Martinez M."/>
            <person name="Mastronunzio J.E."/>
            <person name="Mullin B.C."/>
            <person name="Niemann J."/>
            <person name="Pujic P."/>
            <person name="Rawnsley T."/>
            <person name="Rouy Z."/>
            <person name="Schenowitz C."/>
            <person name="Sellstedt A."/>
            <person name="Tavares F."/>
            <person name="Tomkins J.P."/>
            <person name="Vallenet D."/>
            <person name="Valverde C."/>
            <person name="Wall L.G."/>
            <person name="Wang Y."/>
            <person name="Medigue C."/>
            <person name="Benson D.R."/>
        </authorList>
    </citation>
    <scope>NUCLEOTIDE SEQUENCE [LARGE SCALE GENOMIC DNA]</scope>
    <source>
        <strain evidence="3">DSM 45986 / CECT 9034 / ACN14a</strain>
    </source>
</reference>
<dbReference type="EMBL" id="CT573213">
    <property type="protein sequence ID" value="CAJ61425.1"/>
    <property type="molecule type" value="Genomic_DNA"/>
</dbReference>
<evidence type="ECO:0000256" key="1">
    <source>
        <dbReference type="SAM" id="MobiDB-lite"/>
    </source>
</evidence>
<accession>Q0RM27</accession>
<evidence type="ECO:0000313" key="2">
    <source>
        <dbReference type="EMBL" id="CAJ61425.1"/>
    </source>
</evidence>
<dbReference type="STRING" id="326424.FRAAL2781"/>
<protein>
    <submittedName>
        <fullName evidence="2">Uncharacterized protein</fullName>
    </submittedName>
</protein>
<dbReference type="HOGENOM" id="CLU_2699297_0_0_11"/>